<sequence>IGSWGRVSGNKNKRFVSVWNLSITVFSPDVKKIEETQDGKEIMPDLPLTDNQASPLAGKTFYFSISDIRLLHQEKSPRWSLERFVLKRQLLLLIWRG</sequence>
<organism evidence="1 2">
    <name type="scientific">Araneus ventricosus</name>
    <name type="common">Orbweaver spider</name>
    <name type="synonym">Epeira ventricosa</name>
    <dbReference type="NCBI Taxonomy" id="182803"/>
    <lineage>
        <taxon>Eukaryota</taxon>
        <taxon>Metazoa</taxon>
        <taxon>Ecdysozoa</taxon>
        <taxon>Arthropoda</taxon>
        <taxon>Chelicerata</taxon>
        <taxon>Arachnida</taxon>
        <taxon>Araneae</taxon>
        <taxon>Araneomorphae</taxon>
        <taxon>Entelegynae</taxon>
        <taxon>Araneoidea</taxon>
        <taxon>Araneidae</taxon>
        <taxon>Araneus</taxon>
    </lineage>
</organism>
<reference evidence="1 2" key="1">
    <citation type="journal article" date="2019" name="Sci. Rep.">
        <title>Orb-weaving spider Araneus ventricosus genome elucidates the spidroin gene catalogue.</title>
        <authorList>
            <person name="Kono N."/>
            <person name="Nakamura H."/>
            <person name="Ohtoshi R."/>
            <person name="Moran D.A.P."/>
            <person name="Shinohara A."/>
            <person name="Yoshida Y."/>
            <person name="Fujiwara M."/>
            <person name="Mori M."/>
            <person name="Tomita M."/>
            <person name="Arakawa K."/>
        </authorList>
    </citation>
    <scope>NUCLEOTIDE SEQUENCE [LARGE SCALE GENOMIC DNA]</scope>
</reference>
<evidence type="ECO:0000313" key="1">
    <source>
        <dbReference type="EMBL" id="GBN34278.1"/>
    </source>
</evidence>
<dbReference type="AlphaFoldDB" id="A0A4Y2N4C0"/>
<dbReference type="Proteomes" id="UP000499080">
    <property type="component" value="Unassembled WGS sequence"/>
</dbReference>
<comment type="caution">
    <text evidence="1">The sequence shown here is derived from an EMBL/GenBank/DDBJ whole genome shotgun (WGS) entry which is preliminary data.</text>
</comment>
<feature type="non-terminal residue" evidence="1">
    <location>
        <position position="1"/>
    </location>
</feature>
<protein>
    <submittedName>
        <fullName evidence="1">Uncharacterized protein</fullName>
    </submittedName>
</protein>
<gene>
    <name evidence="1" type="ORF">AVEN_210336_1</name>
</gene>
<proteinExistence type="predicted"/>
<dbReference type="EMBL" id="BGPR01126248">
    <property type="protein sequence ID" value="GBN34278.1"/>
    <property type="molecule type" value="Genomic_DNA"/>
</dbReference>
<keyword evidence="2" id="KW-1185">Reference proteome</keyword>
<name>A0A4Y2N4C0_ARAVE</name>
<evidence type="ECO:0000313" key="2">
    <source>
        <dbReference type="Proteomes" id="UP000499080"/>
    </source>
</evidence>
<accession>A0A4Y2N4C0</accession>